<accession>A0A8X7VHT5</accession>
<reference evidence="1 2" key="1">
    <citation type="submission" date="2020-02" db="EMBL/GenBank/DDBJ databases">
        <authorList>
            <person name="Ma Q."/>
            <person name="Huang Y."/>
            <person name="Song X."/>
            <person name="Pei D."/>
        </authorList>
    </citation>
    <scope>NUCLEOTIDE SEQUENCE [LARGE SCALE GENOMIC DNA]</scope>
    <source>
        <strain evidence="1">Sxm20200214</strain>
        <tissue evidence="1">Leaf</tissue>
    </source>
</reference>
<dbReference type="Proteomes" id="UP000886595">
    <property type="component" value="Unassembled WGS sequence"/>
</dbReference>
<proteinExistence type="predicted"/>
<comment type="caution">
    <text evidence="1">The sequence shown here is derived from an EMBL/GenBank/DDBJ whole genome shotgun (WGS) entry which is preliminary data.</text>
</comment>
<protein>
    <submittedName>
        <fullName evidence="1">Uncharacterized protein</fullName>
    </submittedName>
</protein>
<dbReference type="EMBL" id="JAAMPC010000005">
    <property type="protein sequence ID" value="KAG2311443.1"/>
    <property type="molecule type" value="Genomic_DNA"/>
</dbReference>
<keyword evidence="2" id="KW-1185">Reference proteome</keyword>
<evidence type="ECO:0000313" key="1">
    <source>
        <dbReference type="EMBL" id="KAG2311443.1"/>
    </source>
</evidence>
<dbReference type="OrthoDB" id="10597329at2759"/>
<sequence>MVVMPLGSVLRVAELIPASKDGTIMRKSGQQILFELLAKGGTAQGMIKEKKLGLGKLFISFPAEEVLQHYRLMTKHTRDCLECPLDVTPTYPFQVKKFNKLILLKTKAQEMLKNNEITKPVATMDLPGLGHHFDWFPSHIYHQIDLCSPQVK</sequence>
<dbReference type="AlphaFoldDB" id="A0A8X7VHT5"/>
<evidence type="ECO:0000313" key="2">
    <source>
        <dbReference type="Proteomes" id="UP000886595"/>
    </source>
</evidence>
<gene>
    <name evidence="1" type="ORF">Bca52824_023000</name>
</gene>
<name>A0A8X7VHT5_BRACI</name>
<organism evidence="1 2">
    <name type="scientific">Brassica carinata</name>
    <name type="common">Ethiopian mustard</name>
    <name type="synonym">Abyssinian cabbage</name>
    <dbReference type="NCBI Taxonomy" id="52824"/>
    <lineage>
        <taxon>Eukaryota</taxon>
        <taxon>Viridiplantae</taxon>
        <taxon>Streptophyta</taxon>
        <taxon>Embryophyta</taxon>
        <taxon>Tracheophyta</taxon>
        <taxon>Spermatophyta</taxon>
        <taxon>Magnoliopsida</taxon>
        <taxon>eudicotyledons</taxon>
        <taxon>Gunneridae</taxon>
        <taxon>Pentapetalae</taxon>
        <taxon>rosids</taxon>
        <taxon>malvids</taxon>
        <taxon>Brassicales</taxon>
        <taxon>Brassicaceae</taxon>
        <taxon>Brassiceae</taxon>
        <taxon>Brassica</taxon>
    </lineage>
</organism>